<comment type="caution">
    <text evidence="2">The sequence shown here is derived from an EMBL/GenBank/DDBJ whole genome shotgun (WGS) entry which is preliminary data.</text>
</comment>
<evidence type="ECO:0000313" key="2">
    <source>
        <dbReference type="EMBL" id="KGG10336.1"/>
    </source>
</evidence>
<sequence>MKSLLLAPFLLGLIPSANAGIYIYPFFNEGIEVRCADNEPRHLISFKAGRVMKFEDDGDEKYKFPETYLFPEKPNDKYSYFPSTAGTQCSFRKLSKKEKMFFVKRAFETCIASDLEIRKKYCYGWN</sequence>
<reference evidence="3" key="1">
    <citation type="journal article" date="2014" name="Sci. Data">
        <title>Genomes of diverse isolates of the marine cyanobacterium Prochlorococcus.</title>
        <authorList>
            <person name="Biller S."/>
            <person name="Berube P."/>
            <person name="Thompson J."/>
            <person name="Kelly L."/>
            <person name="Roggensack S."/>
            <person name="Awad L."/>
            <person name="Roache-Johnson K."/>
            <person name="Ding H."/>
            <person name="Giovannoni S.J."/>
            <person name="Moore L.R."/>
            <person name="Chisholm S.W."/>
        </authorList>
    </citation>
    <scope>NUCLEOTIDE SEQUENCE [LARGE SCALE GENOMIC DNA]</scope>
</reference>
<feature type="chain" id="PRO_5001997359" evidence="1">
    <location>
        <begin position="20"/>
        <end position="126"/>
    </location>
</feature>
<dbReference type="Proteomes" id="UP000030481">
    <property type="component" value="Unassembled WGS sequence"/>
</dbReference>
<dbReference type="AlphaFoldDB" id="A0A0A2B8W5"/>
<dbReference type="RefSeq" id="WP_152556199.1">
    <property type="nucleotide sequence ID" value="NZ_JNAR01000004.1"/>
</dbReference>
<organism evidence="2 3">
    <name type="scientific">Prochlorococcus marinus str. MIT 9401</name>
    <dbReference type="NCBI Taxonomy" id="167551"/>
    <lineage>
        <taxon>Bacteria</taxon>
        <taxon>Bacillati</taxon>
        <taxon>Cyanobacteriota</taxon>
        <taxon>Cyanophyceae</taxon>
        <taxon>Synechococcales</taxon>
        <taxon>Prochlorococcaceae</taxon>
        <taxon>Prochlorococcus</taxon>
    </lineage>
</organism>
<protein>
    <submittedName>
        <fullName evidence="2">Uncharacterized protein</fullName>
    </submittedName>
</protein>
<feature type="signal peptide" evidence="1">
    <location>
        <begin position="1"/>
        <end position="19"/>
    </location>
</feature>
<evidence type="ECO:0000313" key="3">
    <source>
        <dbReference type="Proteomes" id="UP000030481"/>
    </source>
</evidence>
<dbReference type="EMBL" id="JNAR01000004">
    <property type="protein sequence ID" value="KGG10336.1"/>
    <property type="molecule type" value="Genomic_DNA"/>
</dbReference>
<evidence type="ECO:0000256" key="1">
    <source>
        <dbReference type="SAM" id="SignalP"/>
    </source>
</evidence>
<keyword evidence="1" id="KW-0732">Signal</keyword>
<accession>A0A0A2B8W5</accession>
<proteinExistence type="predicted"/>
<name>A0A0A2B8W5_PROMR</name>
<gene>
    <name evidence="2" type="ORF">EV01_0239</name>
</gene>